<accession>A0A9D1V5M7</accession>
<dbReference type="Pfam" id="PF14277">
    <property type="entry name" value="DUF4364"/>
    <property type="match status" value="1"/>
</dbReference>
<evidence type="ECO:0000313" key="1">
    <source>
        <dbReference type="EMBL" id="HIX06239.1"/>
    </source>
</evidence>
<gene>
    <name evidence="1" type="ORF">H9865_09140</name>
</gene>
<dbReference type="AlphaFoldDB" id="A0A9D1V5M7"/>
<proteinExistence type="predicted"/>
<protein>
    <submittedName>
        <fullName evidence="1">DUF4364 family protein</fullName>
    </submittedName>
</protein>
<dbReference type="InterPro" id="IPR025374">
    <property type="entry name" value="DUF4364"/>
</dbReference>
<comment type="caution">
    <text evidence="1">The sequence shown here is derived from an EMBL/GenBank/DDBJ whole genome shotgun (WGS) entry which is preliminary data.</text>
</comment>
<organism evidence="1 2">
    <name type="scientific">Candidatus Allofournierella pullicola</name>
    <dbReference type="NCBI Taxonomy" id="2838596"/>
    <lineage>
        <taxon>Bacteria</taxon>
        <taxon>Bacillati</taxon>
        <taxon>Bacillota</taxon>
        <taxon>Clostridia</taxon>
        <taxon>Eubacteriales</taxon>
        <taxon>Oscillospiraceae</taxon>
        <taxon>Allofournierella</taxon>
    </lineage>
</organism>
<reference evidence="1" key="2">
    <citation type="submission" date="2021-04" db="EMBL/GenBank/DDBJ databases">
        <authorList>
            <person name="Gilroy R."/>
        </authorList>
    </citation>
    <scope>NUCLEOTIDE SEQUENCE</scope>
    <source>
        <strain evidence="1">2239</strain>
    </source>
</reference>
<evidence type="ECO:0000313" key="2">
    <source>
        <dbReference type="Proteomes" id="UP000824193"/>
    </source>
</evidence>
<dbReference type="EMBL" id="DXFW01000029">
    <property type="protein sequence ID" value="HIX06239.1"/>
    <property type="molecule type" value="Genomic_DNA"/>
</dbReference>
<dbReference type="Proteomes" id="UP000824193">
    <property type="component" value="Unassembled WGS sequence"/>
</dbReference>
<reference evidence="1" key="1">
    <citation type="journal article" date="2021" name="PeerJ">
        <title>Extensive microbial diversity within the chicken gut microbiome revealed by metagenomics and culture.</title>
        <authorList>
            <person name="Gilroy R."/>
            <person name="Ravi A."/>
            <person name="Getino M."/>
            <person name="Pursley I."/>
            <person name="Horton D.L."/>
            <person name="Alikhan N.F."/>
            <person name="Baker D."/>
            <person name="Gharbi K."/>
            <person name="Hall N."/>
            <person name="Watson M."/>
            <person name="Adriaenssens E.M."/>
            <person name="Foster-Nyarko E."/>
            <person name="Jarju S."/>
            <person name="Secka A."/>
            <person name="Antonio M."/>
            <person name="Oren A."/>
            <person name="Chaudhuri R.R."/>
            <person name="La Ragione R."/>
            <person name="Hildebrand F."/>
            <person name="Pallen M.J."/>
        </authorList>
    </citation>
    <scope>NUCLEOTIDE SEQUENCE</scope>
    <source>
        <strain evidence="1">2239</strain>
    </source>
</reference>
<name>A0A9D1V5M7_9FIRM</name>
<sequence length="188" mass="20019">MAGSAFTFGVKPGGLTENTEVRILLCYLIKTVAPMAPLTRAEIEQALLGEQLVNYFELSAGLADLEENGLATVDEAGGWAITPKGLAVADELSIDLLPRTVREAAVRAAVRAQQWARKAAQHKAEVEKTGDGYAVRCSISEMGSKLFGLEVLLPDAMTAEMAKNAFIEHGSDIYALVLGALATPDEKD</sequence>